<evidence type="ECO:0000313" key="2">
    <source>
        <dbReference type="EMBL" id="KAE8124739.1"/>
    </source>
</evidence>
<proteinExistence type="predicted"/>
<evidence type="ECO:0000256" key="1">
    <source>
        <dbReference type="SAM" id="MobiDB-lite"/>
    </source>
</evidence>
<name>A0A5N6RSU2_9ROSI</name>
<keyword evidence="3" id="KW-1185">Reference proteome</keyword>
<feature type="region of interest" description="Disordered" evidence="1">
    <location>
        <begin position="58"/>
        <end position="82"/>
    </location>
</feature>
<reference evidence="2 3" key="1">
    <citation type="submission" date="2019-06" db="EMBL/GenBank/DDBJ databases">
        <title>A chromosomal-level reference genome of Carpinus fangiana (Coryloideae, Betulaceae).</title>
        <authorList>
            <person name="Yang X."/>
            <person name="Wang Z."/>
            <person name="Zhang L."/>
            <person name="Hao G."/>
            <person name="Liu J."/>
            <person name="Yang Y."/>
        </authorList>
    </citation>
    <scope>NUCLEOTIDE SEQUENCE [LARGE SCALE GENOMIC DNA]</scope>
    <source>
        <strain evidence="2">Cfa_2016G</strain>
        <tissue evidence="2">Leaf</tissue>
    </source>
</reference>
<organism evidence="2 3">
    <name type="scientific">Carpinus fangiana</name>
    <dbReference type="NCBI Taxonomy" id="176857"/>
    <lineage>
        <taxon>Eukaryota</taxon>
        <taxon>Viridiplantae</taxon>
        <taxon>Streptophyta</taxon>
        <taxon>Embryophyta</taxon>
        <taxon>Tracheophyta</taxon>
        <taxon>Spermatophyta</taxon>
        <taxon>Magnoliopsida</taxon>
        <taxon>eudicotyledons</taxon>
        <taxon>Gunneridae</taxon>
        <taxon>Pentapetalae</taxon>
        <taxon>rosids</taxon>
        <taxon>fabids</taxon>
        <taxon>Fagales</taxon>
        <taxon>Betulaceae</taxon>
        <taxon>Carpinus</taxon>
    </lineage>
</organism>
<protein>
    <submittedName>
        <fullName evidence="2">Uncharacterized protein</fullName>
    </submittedName>
</protein>
<sequence>MRSKASLAFFLAKEASFTWRSVSTLAAAAALWMDMAAIRATGKSALAKSRSMARLGLGSKKEKLGLEQGGQRKEGDETAQERWAMEEQWRQMRRSDGNKWEKGIVSVPICLCEKTIPLWVFQ</sequence>
<dbReference type="EMBL" id="CM017328">
    <property type="protein sequence ID" value="KAE8124739.1"/>
    <property type="molecule type" value="Genomic_DNA"/>
</dbReference>
<evidence type="ECO:0000313" key="3">
    <source>
        <dbReference type="Proteomes" id="UP000327013"/>
    </source>
</evidence>
<dbReference type="AlphaFoldDB" id="A0A5N6RSU2"/>
<gene>
    <name evidence="2" type="ORF">FH972_019596</name>
</gene>
<dbReference type="Proteomes" id="UP000327013">
    <property type="component" value="Chromosome 8"/>
</dbReference>
<feature type="compositionally biased region" description="Basic and acidic residues" evidence="1">
    <location>
        <begin position="59"/>
        <end position="82"/>
    </location>
</feature>
<accession>A0A5N6RSU2</accession>